<dbReference type="EMBL" id="LAZR01021025">
    <property type="protein sequence ID" value="KKL86739.1"/>
    <property type="molecule type" value="Genomic_DNA"/>
</dbReference>
<reference evidence="1" key="1">
    <citation type="journal article" date="2015" name="Nature">
        <title>Complex archaea that bridge the gap between prokaryotes and eukaryotes.</title>
        <authorList>
            <person name="Spang A."/>
            <person name="Saw J.H."/>
            <person name="Jorgensen S.L."/>
            <person name="Zaremba-Niedzwiedzka K."/>
            <person name="Martijn J."/>
            <person name="Lind A.E."/>
            <person name="van Eijk R."/>
            <person name="Schleper C."/>
            <person name="Guy L."/>
            <person name="Ettema T.J."/>
        </authorList>
    </citation>
    <scope>NUCLEOTIDE SEQUENCE</scope>
</reference>
<evidence type="ECO:0000313" key="1">
    <source>
        <dbReference type="EMBL" id="KKL86739.1"/>
    </source>
</evidence>
<comment type="caution">
    <text evidence="1">The sequence shown here is derived from an EMBL/GenBank/DDBJ whole genome shotgun (WGS) entry which is preliminary data.</text>
</comment>
<feature type="non-terminal residue" evidence="1">
    <location>
        <position position="1"/>
    </location>
</feature>
<accession>A0A0F9FK01</accession>
<dbReference type="AlphaFoldDB" id="A0A0F9FK01"/>
<proteinExistence type="predicted"/>
<dbReference type="SUPFAM" id="SSF55486">
    <property type="entry name" value="Metalloproteases ('zincins'), catalytic domain"/>
    <property type="match status" value="1"/>
</dbReference>
<gene>
    <name evidence="1" type="ORF">LCGC14_1941710</name>
</gene>
<protein>
    <submittedName>
        <fullName evidence="1">Uncharacterized protein</fullName>
    </submittedName>
</protein>
<sequence>DLVTGIVDDVADLLDLTKDSILDLGDHLGPAGRFFLGIVAGALDIIRGVVDGLARVIDGLFEFVGGILSLDFCRAVEGLTKGVLLGVLQAVTNALGVLSLGSRGAIDGIVLDSLRSWLQKELVSKFEGDRLQELEDKLGMDSSSFGTQWNVFPFICSISSRSSHLDLRDMHENGTINLYDIAGYAPIWCEKVISRNIYRLVYTGTDHRASIGDIRAYLSGSDNDVPEFQLLAGDKDTLRDMLKVAERKFEKIAIYLDWDIIRTFEIESLDEMLVTDQTVDANGNVIDPEGGHGRIMVRMSNQLGLSDICDLPAGFVFGYADGNLGLSTPFWRGEERVTTGASVRPGVMTHVYGTILAHEMGHCFSLCHSGHDGLEHIMFTMADNSNNCGITNPDILAEHGIETGGDLEVVTQATVINYLMAHGEPVFTLNDGKNAWRWIINEAIECI</sequence>
<organism evidence="1">
    <name type="scientific">marine sediment metagenome</name>
    <dbReference type="NCBI Taxonomy" id="412755"/>
    <lineage>
        <taxon>unclassified sequences</taxon>
        <taxon>metagenomes</taxon>
        <taxon>ecological metagenomes</taxon>
    </lineage>
</organism>
<name>A0A0F9FK01_9ZZZZ</name>